<keyword evidence="4" id="KW-0813">Transport</keyword>
<dbReference type="Pfam" id="PF01794">
    <property type="entry name" value="Ferric_reduct"/>
    <property type="match status" value="1"/>
</dbReference>
<keyword evidence="2 6" id="KW-0812">Transmembrane</keyword>
<evidence type="ECO:0000256" key="2">
    <source>
        <dbReference type="ARBA" id="ARBA00022692"/>
    </source>
</evidence>
<dbReference type="HOGENOM" id="CLU_956381_0_0_1"/>
<reference evidence="9" key="1">
    <citation type="submission" date="2008-07" db="EMBL/GenBank/DDBJ databases">
        <title>Annotation of Ajellomyces capsulatus strain H88.</title>
        <authorList>
            <person name="Champion M."/>
            <person name="Cuomo C."/>
            <person name="Ma L.-J."/>
            <person name="Henn M.R."/>
            <person name="Sil A."/>
            <person name="Goldman B."/>
            <person name="Young S.K."/>
            <person name="Kodira C.D."/>
            <person name="Zeng Q."/>
            <person name="Koehrsen M."/>
            <person name="Alvarado L."/>
            <person name="Berlin A."/>
            <person name="Borenstein D."/>
            <person name="Chen Z."/>
            <person name="Engels R."/>
            <person name="Freedman E."/>
            <person name="Gellesch M."/>
            <person name="Goldberg J."/>
            <person name="Griggs A."/>
            <person name="Gujja S."/>
            <person name="Heiman D."/>
            <person name="Hepburn T."/>
            <person name="Howarth C."/>
            <person name="Jen D."/>
            <person name="Larson L."/>
            <person name="Lewis B."/>
            <person name="Mehta T."/>
            <person name="Park D."/>
            <person name="Pearson M."/>
            <person name="Roberts A."/>
            <person name="Saif S."/>
            <person name="Shea T."/>
            <person name="Shenoy N."/>
            <person name="Sisk P."/>
            <person name="Stolte C."/>
            <person name="Sykes S."/>
            <person name="Walk T."/>
            <person name="White J."/>
            <person name="Yandava C."/>
            <person name="Klein B."/>
            <person name="McEwen J.G."/>
            <person name="Puccia R."/>
            <person name="Goldman G.H."/>
            <person name="Felipe M.S."/>
            <person name="Nino-Vega G."/>
            <person name="San-Blas G."/>
            <person name="Taylor J."/>
            <person name="Mendoza L."/>
            <person name="Galagan J."/>
            <person name="Nusbaum C."/>
            <person name="Birren B."/>
        </authorList>
    </citation>
    <scope>NUCLEOTIDE SEQUENCE [LARGE SCALE GENOMIC DNA]</scope>
    <source>
        <strain evidence="9">H88</strain>
    </source>
</reference>
<sequence>MSASGTWLSPLWDYRYTSPTPEQLRERRELLTLRGQYAQLSTLLLILFFSAYRLCARRIRSSGRGKNQDAKSSSLPLSVWLDSPLMRSGAETRRQYLVATVWMAWLLALSAWRTGNDYLHFTKSLGHTALATIPFNLLLSPKLSTTTHPFNLVCSHLLHLPQTHLTPYHRLFGRLVIPTLISLHSALYLMFFVENGVLEKRLNDPDVQIGIIGGWILVLLWGTSGWVVGWVRGQGNPTSRSSGSGSKSKRMAYVVHVALVIVLLGAVYFHVEHARKFVVQALMIYGVDVGSWVIKRLYRSGVRV</sequence>
<feature type="transmembrane region" description="Helical" evidence="6">
    <location>
        <begin position="252"/>
        <end position="271"/>
    </location>
</feature>
<evidence type="ECO:0000256" key="1">
    <source>
        <dbReference type="ARBA" id="ARBA00004141"/>
    </source>
</evidence>
<name>F0U992_AJEC8</name>
<feature type="transmembrane region" description="Helical" evidence="6">
    <location>
        <begin position="37"/>
        <end position="56"/>
    </location>
</feature>
<dbReference type="AlphaFoldDB" id="F0U992"/>
<dbReference type="OrthoDB" id="10006946at2759"/>
<protein>
    <submittedName>
        <fullName evidence="8">Predicted protein</fullName>
    </submittedName>
</protein>
<evidence type="ECO:0000313" key="9">
    <source>
        <dbReference type="Proteomes" id="UP000008142"/>
    </source>
</evidence>
<feature type="transmembrane region" description="Helical" evidence="6">
    <location>
        <begin position="211"/>
        <end position="231"/>
    </location>
</feature>
<dbReference type="GO" id="GO:0016491">
    <property type="term" value="F:oxidoreductase activity"/>
    <property type="evidence" value="ECO:0007669"/>
    <property type="project" value="UniProtKB-ARBA"/>
</dbReference>
<dbReference type="GO" id="GO:0006811">
    <property type="term" value="P:monoatomic ion transport"/>
    <property type="evidence" value="ECO:0007669"/>
    <property type="project" value="UniProtKB-KW"/>
</dbReference>
<gene>
    <name evidence="8" type="ORF">HCEG_00404</name>
</gene>
<dbReference type="GO" id="GO:0016020">
    <property type="term" value="C:membrane"/>
    <property type="evidence" value="ECO:0007669"/>
    <property type="project" value="UniProtKB-SubCell"/>
</dbReference>
<feature type="transmembrane region" description="Helical" evidence="6">
    <location>
        <begin position="171"/>
        <end position="191"/>
    </location>
</feature>
<keyword evidence="4" id="KW-0406">Ion transport</keyword>
<comment type="subcellular location">
    <subcellularLocation>
        <location evidence="1">Membrane</location>
        <topology evidence="1">Multi-pass membrane protein</topology>
    </subcellularLocation>
</comment>
<evidence type="ECO:0000259" key="7">
    <source>
        <dbReference type="Pfam" id="PF01794"/>
    </source>
</evidence>
<evidence type="ECO:0000256" key="4">
    <source>
        <dbReference type="ARBA" id="ARBA00023065"/>
    </source>
</evidence>
<evidence type="ECO:0000256" key="6">
    <source>
        <dbReference type="SAM" id="Phobius"/>
    </source>
</evidence>
<dbReference type="Proteomes" id="UP000008142">
    <property type="component" value="Unassembled WGS sequence"/>
</dbReference>
<accession>F0U992</accession>
<keyword evidence="5 6" id="KW-0472">Membrane</keyword>
<dbReference type="InterPro" id="IPR013130">
    <property type="entry name" value="Fe3_Rdtase_TM_dom"/>
</dbReference>
<feature type="transmembrane region" description="Helical" evidence="6">
    <location>
        <begin position="277"/>
        <end position="294"/>
    </location>
</feature>
<organism evidence="9">
    <name type="scientific">Ajellomyces capsulatus (strain H88)</name>
    <name type="common">Darling's disease fungus</name>
    <name type="synonym">Histoplasma capsulatum</name>
    <dbReference type="NCBI Taxonomy" id="544711"/>
    <lineage>
        <taxon>Eukaryota</taxon>
        <taxon>Fungi</taxon>
        <taxon>Dikarya</taxon>
        <taxon>Ascomycota</taxon>
        <taxon>Pezizomycotina</taxon>
        <taxon>Eurotiomycetes</taxon>
        <taxon>Eurotiomycetidae</taxon>
        <taxon>Onygenales</taxon>
        <taxon>Ajellomycetaceae</taxon>
        <taxon>Histoplasma</taxon>
    </lineage>
</organism>
<evidence type="ECO:0000313" key="8">
    <source>
        <dbReference type="EMBL" id="EGC41042.1"/>
    </source>
</evidence>
<keyword evidence="3 6" id="KW-1133">Transmembrane helix</keyword>
<dbReference type="EMBL" id="DS990636">
    <property type="protein sequence ID" value="EGC41042.1"/>
    <property type="molecule type" value="Genomic_DNA"/>
</dbReference>
<proteinExistence type="predicted"/>
<evidence type="ECO:0000256" key="5">
    <source>
        <dbReference type="ARBA" id="ARBA00023136"/>
    </source>
</evidence>
<dbReference type="STRING" id="544711.F0U992"/>
<evidence type="ECO:0000256" key="3">
    <source>
        <dbReference type="ARBA" id="ARBA00022989"/>
    </source>
</evidence>
<feature type="domain" description="Ferric oxidoreductase" evidence="7">
    <location>
        <begin position="125"/>
        <end position="228"/>
    </location>
</feature>
<dbReference type="OMA" id="WPYHFIS"/>